<evidence type="ECO:0000313" key="1">
    <source>
        <dbReference type="EMBL" id="CAK9168974.1"/>
    </source>
</evidence>
<evidence type="ECO:0000313" key="2">
    <source>
        <dbReference type="Proteomes" id="UP001642360"/>
    </source>
</evidence>
<reference evidence="1 2" key="1">
    <citation type="submission" date="2024-02" db="EMBL/GenBank/DDBJ databases">
        <authorList>
            <person name="Vignale AGUSTIN F."/>
            <person name="Sosa J E."/>
            <person name="Modenutti C."/>
        </authorList>
    </citation>
    <scope>NUCLEOTIDE SEQUENCE [LARGE SCALE GENOMIC DNA]</scope>
</reference>
<comment type="caution">
    <text evidence="1">The sequence shown here is derived from an EMBL/GenBank/DDBJ whole genome shotgun (WGS) entry which is preliminary data.</text>
</comment>
<dbReference type="InterPro" id="IPR036188">
    <property type="entry name" value="FAD/NAD-bd_sf"/>
</dbReference>
<accession>A0ABC8TPY8</accession>
<proteinExistence type="predicted"/>
<dbReference type="EMBL" id="CAUOFW020005192">
    <property type="protein sequence ID" value="CAK9168974.1"/>
    <property type="molecule type" value="Genomic_DNA"/>
</dbReference>
<name>A0ABC8TPY8_9AQUA</name>
<dbReference type="SUPFAM" id="SSF51905">
    <property type="entry name" value="FAD/NAD(P)-binding domain"/>
    <property type="match status" value="1"/>
</dbReference>
<dbReference type="AlphaFoldDB" id="A0ABC8TPY8"/>
<organism evidence="1 2">
    <name type="scientific">Ilex paraguariensis</name>
    <name type="common">yerba mate</name>
    <dbReference type="NCBI Taxonomy" id="185542"/>
    <lineage>
        <taxon>Eukaryota</taxon>
        <taxon>Viridiplantae</taxon>
        <taxon>Streptophyta</taxon>
        <taxon>Embryophyta</taxon>
        <taxon>Tracheophyta</taxon>
        <taxon>Spermatophyta</taxon>
        <taxon>Magnoliopsida</taxon>
        <taxon>eudicotyledons</taxon>
        <taxon>Gunneridae</taxon>
        <taxon>Pentapetalae</taxon>
        <taxon>asterids</taxon>
        <taxon>campanulids</taxon>
        <taxon>Aquifoliales</taxon>
        <taxon>Aquifoliaceae</taxon>
        <taxon>Ilex</taxon>
    </lineage>
</organism>
<keyword evidence="2" id="KW-1185">Reference proteome</keyword>
<protein>
    <submittedName>
        <fullName evidence="1">Uncharacterized protein</fullName>
    </submittedName>
</protein>
<dbReference type="Proteomes" id="UP001642360">
    <property type="component" value="Unassembled WGS sequence"/>
</dbReference>
<sequence>MLPWLPKIPMTRIRKPISPPVVSSPSFSVCSSFSLCDRPLRYAVLGAGIAGLSVVWHLLQHSIKDLWIDIYNEVGIGGGASGGLLHPYSPNGSSLLFLYLRAMLTVG</sequence>
<gene>
    <name evidence="1" type="ORF">ILEXP_LOCUS38398</name>
</gene>